<evidence type="ECO:0008006" key="3">
    <source>
        <dbReference type="Google" id="ProtNLM"/>
    </source>
</evidence>
<dbReference type="SUPFAM" id="SSF160104">
    <property type="entry name" value="Acetoacetate decarboxylase-like"/>
    <property type="match status" value="1"/>
</dbReference>
<protein>
    <recommendedName>
        <fullName evidence="3">DUF2071 domain-containing protein</fullName>
    </recommendedName>
</protein>
<dbReference type="RefSeq" id="WP_066034140.1">
    <property type="nucleotide sequence ID" value="NZ_CP016907.1"/>
</dbReference>
<dbReference type="InterPro" id="IPR023375">
    <property type="entry name" value="ADC_dom_sf"/>
</dbReference>
<dbReference type="PANTHER" id="PTHR39186">
    <property type="entry name" value="DUF2071 FAMILY PROTEIN"/>
    <property type="match status" value="1"/>
</dbReference>
<dbReference type="Pfam" id="PF09844">
    <property type="entry name" value="DUF2071"/>
    <property type="match status" value="1"/>
</dbReference>
<reference evidence="1 2" key="1">
    <citation type="submission" date="2016-08" db="EMBL/GenBank/DDBJ databases">
        <title>Complete genome sequence of Flavobacterium johnsoniae strain GSE09, a volatile-producing biocontrol agent isolated from cucumber (Cucumis sativus).</title>
        <authorList>
            <person name="Jeong J.-J."/>
            <person name="Oh J.Y."/>
            <person name="Jim Y.J."/>
            <person name="Sang M.K."/>
            <person name="Kim K.D."/>
        </authorList>
    </citation>
    <scope>NUCLEOTIDE SEQUENCE [LARGE SCALE GENOMIC DNA]</scope>
    <source>
        <strain evidence="1 2">GSE09</strain>
    </source>
</reference>
<dbReference type="AlphaFoldDB" id="A0AAC9D226"/>
<dbReference type="EMBL" id="CP016907">
    <property type="protein sequence ID" value="AOC96185.1"/>
    <property type="molecule type" value="Genomic_DNA"/>
</dbReference>
<evidence type="ECO:0000313" key="2">
    <source>
        <dbReference type="Proteomes" id="UP000093276"/>
    </source>
</evidence>
<name>A0AAC9D226_9FLAO</name>
<sequence>MASIKQILNSTENRQYALPERKWKYYQEWHHTVFFHWEVPVYFLEKYIPKDLQLDTYSSMAWVSLVSFEVKNMRLRYFPPLPYISNFEEINIRTYVIKDGIPGIYLFSIETNKLIEVLFSRLFIGLPYEKAEIERSGNHLTSQNVKKNHLLGFKIGETASLQKTDLDLWLSERHSLYEMCNGKICRFDIHHKEWELLDLNVKIQDIWYEAGQFIINTYPDKIHYAERTQVVLWGKVQT</sequence>
<dbReference type="InterPro" id="IPR018644">
    <property type="entry name" value="DUF2071"/>
</dbReference>
<dbReference type="KEGG" id="fjg:BB050_03095"/>
<dbReference type="Proteomes" id="UP000093276">
    <property type="component" value="Chromosome"/>
</dbReference>
<organism evidence="1 2">
    <name type="scientific">Flavobacterium anhuiense</name>
    <dbReference type="NCBI Taxonomy" id="459526"/>
    <lineage>
        <taxon>Bacteria</taxon>
        <taxon>Pseudomonadati</taxon>
        <taxon>Bacteroidota</taxon>
        <taxon>Flavobacteriia</taxon>
        <taxon>Flavobacteriales</taxon>
        <taxon>Flavobacteriaceae</taxon>
        <taxon>Flavobacterium</taxon>
    </lineage>
</organism>
<dbReference type="GeneID" id="32308969"/>
<accession>A0AAC9D226</accession>
<dbReference type="PANTHER" id="PTHR39186:SF1">
    <property type="entry name" value="DUF2071 DOMAIN-CONTAINING PROTEIN"/>
    <property type="match status" value="1"/>
</dbReference>
<proteinExistence type="predicted"/>
<gene>
    <name evidence="1" type="ORF">BB050_03095</name>
</gene>
<evidence type="ECO:0000313" key="1">
    <source>
        <dbReference type="EMBL" id="AOC96185.1"/>
    </source>
</evidence>